<protein>
    <submittedName>
        <fullName evidence="1">Uncharacterized protein</fullName>
    </submittedName>
</protein>
<gene>
    <name evidence="1" type="ORF">Vadar_033160</name>
</gene>
<name>A0ACB7Z7S6_9ERIC</name>
<proteinExistence type="predicted"/>
<sequence>MWTAKNTNTRQVDSSHNQDKNAMENANVEANGKDDEKVGEGKNDEQDVRMQNHVSKGADVVEVKVVEETPGNVGDTGNHKEQEPQLNTFKSILLDPRKSPPPLQQPFIGNAKGTSNQQLFRRNAGETTNLINEDRVNSPIQSQNSIHEANPTQNSPSQSENLVGGTSKGNADQDSSWSELPFHNDWLCPNLYTESRIVRPPIGERMGGRLNADLSSLLVAEFSEEEVWNIIRTCDGNKAPGPDGCNMLSIKQGWSFMKKDIMDFLKEFHKEYEYWDSLASNNKIA</sequence>
<comment type="caution">
    <text evidence="1">The sequence shown here is derived from an EMBL/GenBank/DDBJ whole genome shotgun (WGS) entry which is preliminary data.</text>
</comment>
<dbReference type="EMBL" id="CM037154">
    <property type="protein sequence ID" value="KAH7861969.1"/>
    <property type="molecule type" value="Genomic_DNA"/>
</dbReference>
<evidence type="ECO:0000313" key="1">
    <source>
        <dbReference type="EMBL" id="KAH7861969.1"/>
    </source>
</evidence>
<keyword evidence="2" id="KW-1185">Reference proteome</keyword>
<organism evidence="1 2">
    <name type="scientific">Vaccinium darrowii</name>
    <dbReference type="NCBI Taxonomy" id="229202"/>
    <lineage>
        <taxon>Eukaryota</taxon>
        <taxon>Viridiplantae</taxon>
        <taxon>Streptophyta</taxon>
        <taxon>Embryophyta</taxon>
        <taxon>Tracheophyta</taxon>
        <taxon>Spermatophyta</taxon>
        <taxon>Magnoliopsida</taxon>
        <taxon>eudicotyledons</taxon>
        <taxon>Gunneridae</taxon>
        <taxon>Pentapetalae</taxon>
        <taxon>asterids</taxon>
        <taxon>Ericales</taxon>
        <taxon>Ericaceae</taxon>
        <taxon>Vaccinioideae</taxon>
        <taxon>Vaccinieae</taxon>
        <taxon>Vaccinium</taxon>
    </lineage>
</organism>
<dbReference type="Proteomes" id="UP000828048">
    <property type="component" value="Chromosome 4"/>
</dbReference>
<reference evidence="1 2" key="1">
    <citation type="journal article" date="2021" name="Hortic Res">
        <title>High-quality reference genome and annotation aids understanding of berry development for evergreen blueberry (Vaccinium darrowii).</title>
        <authorList>
            <person name="Yu J."/>
            <person name="Hulse-Kemp A.M."/>
            <person name="Babiker E."/>
            <person name="Staton M."/>
        </authorList>
    </citation>
    <scope>NUCLEOTIDE SEQUENCE [LARGE SCALE GENOMIC DNA]</scope>
    <source>
        <strain evidence="2">cv. NJ 8807/NJ 8810</strain>
        <tissue evidence="1">Young leaf</tissue>
    </source>
</reference>
<evidence type="ECO:0000313" key="2">
    <source>
        <dbReference type="Proteomes" id="UP000828048"/>
    </source>
</evidence>
<accession>A0ACB7Z7S6</accession>